<gene>
    <name evidence="3" type="ORF">SEMRO_67_G037740.1</name>
</gene>
<feature type="chain" id="PRO_5040108901" evidence="2">
    <location>
        <begin position="24"/>
        <end position="264"/>
    </location>
</feature>
<organism evidence="3 4">
    <name type="scientific">Seminavis robusta</name>
    <dbReference type="NCBI Taxonomy" id="568900"/>
    <lineage>
        <taxon>Eukaryota</taxon>
        <taxon>Sar</taxon>
        <taxon>Stramenopiles</taxon>
        <taxon>Ochrophyta</taxon>
        <taxon>Bacillariophyta</taxon>
        <taxon>Bacillariophyceae</taxon>
        <taxon>Bacillariophycidae</taxon>
        <taxon>Naviculales</taxon>
        <taxon>Naviculaceae</taxon>
        <taxon>Seminavis</taxon>
    </lineage>
</organism>
<feature type="region of interest" description="Disordered" evidence="1">
    <location>
        <begin position="129"/>
        <end position="157"/>
    </location>
</feature>
<keyword evidence="4" id="KW-1185">Reference proteome</keyword>
<comment type="caution">
    <text evidence="3">The sequence shown here is derived from an EMBL/GenBank/DDBJ whole genome shotgun (WGS) entry which is preliminary data.</text>
</comment>
<dbReference type="EMBL" id="CAICTM010000066">
    <property type="protein sequence ID" value="CAB9499727.1"/>
    <property type="molecule type" value="Genomic_DNA"/>
</dbReference>
<feature type="region of interest" description="Disordered" evidence="1">
    <location>
        <begin position="68"/>
        <end position="109"/>
    </location>
</feature>
<evidence type="ECO:0000256" key="2">
    <source>
        <dbReference type="SAM" id="SignalP"/>
    </source>
</evidence>
<protein>
    <submittedName>
        <fullName evidence="3">Uncharacterized protein</fullName>
    </submittedName>
</protein>
<sequence>MLFRTSLPVIVLVVLALVPATSANGIIARGSKHFRLVGSKQAMRRLGMMDGSMTSSGSTSMMGGGMMGSDSSSSGMMGSSMMSSGSSSMMGSSMMSSASPSSGMMGASTMLSSSSRRLGMMGNNMMMTTTDSSSREGGAESEEESNEECPKTNKPTLEPDTICNVLQVFDNMGRGENRDGALNWPRLCDDFESVDPYLCPSGSEIDAICSHINPQLNQATKIHYCSPLFDDLPDGAGKDKCVRICINYVSKNRGNCCGFDCGPP</sequence>
<keyword evidence="2" id="KW-0732">Signal</keyword>
<feature type="signal peptide" evidence="2">
    <location>
        <begin position="1"/>
        <end position="23"/>
    </location>
</feature>
<accession>A0A9N8DAQ1</accession>
<dbReference type="AlphaFoldDB" id="A0A9N8DAQ1"/>
<proteinExistence type="predicted"/>
<reference evidence="3" key="1">
    <citation type="submission" date="2020-06" db="EMBL/GenBank/DDBJ databases">
        <authorList>
            <consortium name="Plant Systems Biology data submission"/>
        </authorList>
    </citation>
    <scope>NUCLEOTIDE SEQUENCE</scope>
    <source>
        <strain evidence="3">D6</strain>
    </source>
</reference>
<evidence type="ECO:0000313" key="3">
    <source>
        <dbReference type="EMBL" id="CAB9499727.1"/>
    </source>
</evidence>
<dbReference type="Proteomes" id="UP001153069">
    <property type="component" value="Unassembled WGS sequence"/>
</dbReference>
<name>A0A9N8DAQ1_9STRA</name>
<evidence type="ECO:0000256" key="1">
    <source>
        <dbReference type="SAM" id="MobiDB-lite"/>
    </source>
</evidence>
<evidence type="ECO:0000313" key="4">
    <source>
        <dbReference type="Proteomes" id="UP001153069"/>
    </source>
</evidence>